<keyword evidence="2" id="KW-0472">Membrane</keyword>
<evidence type="ECO:0008006" key="5">
    <source>
        <dbReference type="Google" id="ProtNLM"/>
    </source>
</evidence>
<evidence type="ECO:0000256" key="2">
    <source>
        <dbReference type="SAM" id="Phobius"/>
    </source>
</evidence>
<evidence type="ECO:0000313" key="4">
    <source>
        <dbReference type="Proteomes" id="UP000076587"/>
    </source>
</evidence>
<gene>
    <name evidence="3" type="ORF">N482_11520</name>
</gene>
<feature type="transmembrane region" description="Helical" evidence="2">
    <location>
        <begin position="20"/>
        <end position="39"/>
    </location>
</feature>
<sequence length="307" mass="34428">MSEHSSAEPRTNKKPSNSQLLVAAIAAVALIIVAVFVLANKESKPAENTKFRQDVVVPEETPKTVVNTARTESTPQQEEVVVDESTNQVEPSEPVVEEPVVNAQPEARPVEPVELVLPTLDDSDTSVRDSVASYLSKQAMELLVTEDMVRRSVVFIDNLAQGKIAKKHFPVSKPADNFMVIEDDIIVTDPNSFERYTPYVNMLNSMSTAQLVRLYEQYKPLISEAYEEIGYNGSEFDYTLQEALGELLETPIPESSLPLIQESVTYKYAYAEWEQLSDAQKLFLRMGPENMKKAKKRLQAFQRALVN</sequence>
<dbReference type="PATRIC" id="fig|1365253.3.peg.2820"/>
<protein>
    <recommendedName>
        <fullName evidence="5">DUF3014 domain-containing protein</fullName>
    </recommendedName>
</protein>
<feature type="compositionally biased region" description="Low complexity" evidence="1">
    <location>
        <begin position="87"/>
        <end position="103"/>
    </location>
</feature>
<accession>A0A167BMD0</accession>
<reference evidence="3 4" key="1">
    <citation type="submission" date="2013-07" db="EMBL/GenBank/DDBJ databases">
        <title>Comparative Genomic and Metabolomic Analysis of Twelve Strains of Pseudoalteromonas luteoviolacea.</title>
        <authorList>
            <person name="Vynne N.G."/>
            <person name="Mansson M."/>
            <person name="Gram L."/>
        </authorList>
    </citation>
    <scope>NUCLEOTIDE SEQUENCE [LARGE SCALE GENOMIC DNA]</scope>
    <source>
        <strain evidence="3 4">NCIMB 1942</strain>
    </source>
</reference>
<comment type="caution">
    <text evidence="3">The sequence shown here is derived from an EMBL/GenBank/DDBJ whole genome shotgun (WGS) entry which is preliminary data.</text>
</comment>
<evidence type="ECO:0000313" key="3">
    <source>
        <dbReference type="EMBL" id="KZN46698.1"/>
    </source>
</evidence>
<organism evidence="3 4">
    <name type="scientific">Pseudoalteromonas luteoviolacea NCIMB 1942</name>
    <dbReference type="NCBI Taxonomy" id="1365253"/>
    <lineage>
        <taxon>Bacteria</taxon>
        <taxon>Pseudomonadati</taxon>
        <taxon>Pseudomonadota</taxon>
        <taxon>Gammaproteobacteria</taxon>
        <taxon>Alteromonadales</taxon>
        <taxon>Pseudoalteromonadaceae</taxon>
        <taxon>Pseudoalteromonas</taxon>
    </lineage>
</organism>
<dbReference type="EMBL" id="AUXT01000164">
    <property type="protein sequence ID" value="KZN46698.1"/>
    <property type="molecule type" value="Genomic_DNA"/>
</dbReference>
<dbReference type="Proteomes" id="UP000076587">
    <property type="component" value="Unassembled WGS sequence"/>
</dbReference>
<feature type="region of interest" description="Disordered" evidence="1">
    <location>
        <begin position="83"/>
        <end position="103"/>
    </location>
</feature>
<dbReference type="InterPro" id="IPR021382">
    <property type="entry name" value="DUF3014"/>
</dbReference>
<proteinExistence type="predicted"/>
<dbReference type="RefSeq" id="WP_063377405.1">
    <property type="nucleotide sequence ID" value="NZ_AUXT01000164.1"/>
</dbReference>
<dbReference type="AlphaFoldDB" id="A0A167BMD0"/>
<dbReference type="OrthoDB" id="5502479at2"/>
<name>A0A167BMD0_9GAMM</name>
<keyword evidence="2" id="KW-1133">Transmembrane helix</keyword>
<evidence type="ECO:0000256" key="1">
    <source>
        <dbReference type="SAM" id="MobiDB-lite"/>
    </source>
</evidence>
<keyword evidence="2" id="KW-0812">Transmembrane</keyword>
<dbReference type="Pfam" id="PF11219">
    <property type="entry name" value="DUF3014"/>
    <property type="match status" value="1"/>
</dbReference>